<keyword evidence="7" id="KW-0469">Meiosis</keyword>
<evidence type="ECO:0000259" key="9">
    <source>
        <dbReference type="Pfam" id="PF18517"/>
    </source>
</evidence>
<evidence type="ECO:0000256" key="3">
    <source>
        <dbReference type="ARBA" id="ARBA00016093"/>
    </source>
</evidence>
<keyword evidence="6" id="KW-0539">Nucleus</keyword>
<evidence type="ECO:0000256" key="6">
    <source>
        <dbReference type="ARBA" id="ARBA00023242"/>
    </source>
</evidence>
<keyword evidence="4" id="KW-0175">Coiled coil</keyword>
<comment type="subcellular location">
    <subcellularLocation>
        <location evidence="1">Nucleus</location>
    </subcellularLocation>
</comment>
<accession>A0A0K0MXM1</accession>
<dbReference type="Pfam" id="PF07106">
    <property type="entry name" value="WHD_TBPIP"/>
    <property type="match status" value="1"/>
</dbReference>
<protein>
    <recommendedName>
        <fullName evidence="3">Homologous-pairing protein 2 homolog</fullName>
    </recommendedName>
</protein>
<dbReference type="GO" id="GO:0120230">
    <property type="term" value="F:recombinase activator activity"/>
    <property type="evidence" value="ECO:0007669"/>
    <property type="project" value="TreeGrafter"/>
</dbReference>
<dbReference type="PANTHER" id="PTHR15938">
    <property type="entry name" value="TBP-1 INTERACTING PROTEIN"/>
    <property type="match status" value="1"/>
</dbReference>
<dbReference type="PANTHER" id="PTHR15938:SF0">
    <property type="entry name" value="HOMOLOGOUS-PAIRING PROTEIN 2 HOMOLOG"/>
    <property type="match status" value="1"/>
</dbReference>
<evidence type="ECO:0000256" key="2">
    <source>
        <dbReference type="ARBA" id="ARBA00007922"/>
    </source>
</evidence>
<comment type="similarity">
    <text evidence="2">Belongs to the HOP2 family.</text>
</comment>
<sequence>MLAERWNKQELKNSMVEQQVLHFIEQQNRPYNAQIVADNLAQYGLKKGPIQKALDALSEAGKITCKEFGKTKIYLAPQDGAEALNKEEQDAKLKEVQELTDKCKEGGEAVRRLRKALADTRNTLTLEQIECNINDLQGQIQEQSGKLETLRSGATLISSAERVAIEKAFSAAMSHWAKRKRIFYNIWNSLRENIEGKIADLFEDIGVETDEAVDADLKSFEQLLPKKFKVR</sequence>
<dbReference type="GO" id="GO:0120231">
    <property type="term" value="C:DNA recombinase auxiliary factor complex"/>
    <property type="evidence" value="ECO:0007669"/>
    <property type="project" value="TreeGrafter"/>
</dbReference>
<proteinExistence type="evidence at transcript level"/>
<evidence type="ECO:0000256" key="5">
    <source>
        <dbReference type="ARBA" id="ARBA00023172"/>
    </source>
</evidence>
<reference evidence="10" key="1">
    <citation type="submission" date="2014-08" db="EMBL/GenBank/DDBJ databases">
        <title>Underestimated sexuality in green algae.</title>
        <authorList>
            <person name="Pazoutova M."/>
            <person name="Fucikova K."/>
            <person name="Rindi F."/>
        </authorList>
    </citation>
    <scope>NUCLEOTIDE SEQUENCE</scope>
    <source>
        <strain evidence="10">SAG 211-9b</strain>
    </source>
</reference>
<dbReference type="InterPro" id="IPR040661">
    <property type="entry name" value="LZ3wCH"/>
</dbReference>
<dbReference type="GO" id="GO:0010774">
    <property type="term" value="P:meiotic strand invasion involved in reciprocal meiotic recombination"/>
    <property type="evidence" value="ECO:0007669"/>
    <property type="project" value="TreeGrafter"/>
</dbReference>
<dbReference type="InterPro" id="IPR036388">
    <property type="entry name" value="WH-like_DNA-bd_sf"/>
</dbReference>
<evidence type="ECO:0000256" key="4">
    <source>
        <dbReference type="ARBA" id="ARBA00023054"/>
    </source>
</evidence>
<dbReference type="GO" id="GO:0007129">
    <property type="term" value="P:homologous chromosome pairing at meiosis"/>
    <property type="evidence" value="ECO:0007669"/>
    <property type="project" value="TreeGrafter"/>
</dbReference>
<organism evidence="10">
    <name type="scientific">Watanabea reniformis</name>
    <dbReference type="NCBI Taxonomy" id="191674"/>
    <lineage>
        <taxon>Eukaryota</taxon>
        <taxon>Viridiplantae</taxon>
        <taxon>Chlorophyta</taxon>
        <taxon>core chlorophytes</taxon>
        <taxon>Trebouxiophyceae</taxon>
        <taxon>Watanabeales</taxon>
        <taxon>Watanabeaceae</taxon>
        <taxon>Watanabea</taxon>
    </lineage>
</organism>
<dbReference type="GO" id="GO:0000794">
    <property type="term" value="C:condensed nuclear chromosome"/>
    <property type="evidence" value="ECO:0007669"/>
    <property type="project" value="TreeGrafter"/>
</dbReference>
<gene>
    <name evidence="10" type="primary">hop2</name>
</gene>
<evidence type="ECO:0000259" key="8">
    <source>
        <dbReference type="Pfam" id="PF07106"/>
    </source>
</evidence>
<dbReference type="EMBL" id="KM283884">
    <property type="protein sequence ID" value="AKI32381.1"/>
    <property type="molecule type" value="mRNA"/>
</dbReference>
<keyword evidence="5" id="KW-0233">DNA recombination</keyword>
<name>A0A0K0MXM1_9CHLO</name>
<feature type="domain" description="Leucine zipper with capping helix" evidence="9">
    <location>
        <begin position="159"/>
        <end position="212"/>
    </location>
</feature>
<dbReference type="GO" id="GO:0000709">
    <property type="term" value="P:meiotic joint molecule formation"/>
    <property type="evidence" value="ECO:0007669"/>
    <property type="project" value="TreeGrafter"/>
</dbReference>
<evidence type="ECO:0000256" key="1">
    <source>
        <dbReference type="ARBA" id="ARBA00004123"/>
    </source>
</evidence>
<dbReference type="GO" id="GO:0003690">
    <property type="term" value="F:double-stranded DNA binding"/>
    <property type="evidence" value="ECO:0007669"/>
    <property type="project" value="TreeGrafter"/>
</dbReference>
<dbReference type="Gene3D" id="1.10.10.10">
    <property type="entry name" value="Winged helix-like DNA-binding domain superfamily/Winged helix DNA-binding domain"/>
    <property type="match status" value="1"/>
</dbReference>
<dbReference type="InterPro" id="IPR010776">
    <property type="entry name" value="Hop2_WH_dom"/>
</dbReference>
<dbReference type="AlphaFoldDB" id="A0A0K0MXM1"/>
<feature type="domain" description="Homologous-pairing protein 2 winged helix" evidence="8">
    <location>
        <begin position="17"/>
        <end position="76"/>
    </location>
</feature>
<dbReference type="Pfam" id="PF18517">
    <property type="entry name" value="LZ3wCH"/>
    <property type="match status" value="1"/>
</dbReference>
<evidence type="ECO:0000256" key="7">
    <source>
        <dbReference type="ARBA" id="ARBA00023254"/>
    </source>
</evidence>
<evidence type="ECO:0000313" key="10">
    <source>
        <dbReference type="EMBL" id="AKI32381.1"/>
    </source>
</evidence>